<dbReference type="EMBL" id="WHZY01000010">
    <property type="protein sequence ID" value="NEG78759.1"/>
    <property type="molecule type" value="Genomic_DNA"/>
</dbReference>
<dbReference type="InterPro" id="IPR029058">
    <property type="entry name" value="AB_hydrolase_fold"/>
</dbReference>
<dbReference type="Proteomes" id="UP000469763">
    <property type="component" value="Unassembled WGS sequence"/>
</dbReference>
<keyword evidence="1 3" id="KW-0378">Hydrolase</keyword>
<dbReference type="GO" id="GO:0016787">
    <property type="term" value="F:hydrolase activity"/>
    <property type="evidence" value="ECO:0007669"/>
    <property type="project" value="UniProtKB-KW"/>
</dbReference>
<dbReference type="PANTHER" id="PTHR48081">
    <property type="entry name" value="AB HYDROLASE SUPERFAMILY PROTEIN C4A8.06C"/>
    <property type="match status" value="1"/>
</dbReference>
<evidence type="ECO:0000256" key="1">
    <source>
        <dbReference type="ARBA" id="ARBA00022801"/>
    </source>
</evidence>
<organism evidence="3 4">
    <name type="scientific">Bifidobacterium avesanii</name>
    <dbReference type="NCBI Taxonomy" id="1798157"/>
    <lineage>
        <taxon>Bacteria</taxon>
        <taxon>Bacillati</taxon>
        <taxon>Actinomycetota</taxon>
        <taxon>Actinomycetes</taxon>
        <taxon>Bifidobacteriales</taxon>
        <taxon>Bifidobacteriaceae</taxon>
        <taxon>Bifidobacterium</taxon>
    </lineage>
</organism>
<keyword evidence="4" id="KW-1185">Reference proteome</keyword>
<dbReference type="SUPFAM" id="SSF53474">
    <property type="entry name" value="alpha/beta-Hydrolases"/>
    <property type="match status" value="1"/>
</dbReference>
<evidence type="ECO:0000313" key="4">
    <source>
        <dbReference type="Proteomes" id="UP000469763"/>
    </source>
</evidence>
<dbReference type="Pfam" id="PF20434">
    <property type="entry name" value="BD-FAE"/>
    <property type="match status" value="1"/>
</dbReference>
<reference evidence="3 4" key="1">
    <citation type="submission" date="2019-10" db="EMBL/GenBank/DDBJ databases">
        <title>Bifidobacterium from non-human primates.</title>
        <authorList>
            <person name="Modesto M."/>
        </authorList>
    </citation>
    <scope>NUCLEOTIDE SEQUENCE [LARGE SCALE GENOMIC DNA]</scope>
    <source>
        <strain evidence="3 4">TREC</strain>
    </source>
</reference>
<proteinExistence type="predicted"/>
<evidence type="ECO:0000259" key="2">
    <source>
        <dbReference type="Pfam" id="PF20434"/>
    </source>
</evidence>
<dbReference type="OrthoDB" id="9803828at2"/>
<dbReference type="Gene3D" id="3.40.50.1820">
    <property type="entry name" value="alpha/beta hydrolase"/>
    <property type="match status" value="1"/>
</dbReference>
<evidence type="ECO:0000313" key="3">
    <source>
        <dbReference type="EMBL" id="NEG78759.1"/>
    </source>
</evidence>
<dbReference type="AlphaFoldDB" id="A0A7K3TJ69"/>
<accession>A0A7K3TJ69</accession>
<comment type="caution">
    <text evidence="3">The sequence shown here is derived from an EMBL/GenBank/DDBJ whole genome shotgun (WGS) entry which is preliminary data.</text>
</comment>
<protein>
    <submittedName>
        <fullName evidence="3">Alpha/beta hydrolase fold domain-containing protein</fullName>
    </submittedName>
</protein>
<dbReference type="InterPro" id="IPR050300">
    <property type="entry name" value="GDXG_lipolytic_enzyme"/>
</dbReference>
<gene>
    <name evidence="3" type="ORF">GFD22_07220</name>
</gene>
<name>A0A7K3TJ69_9BIFI</name>
<sequence>MGLDRAGCGVIPPLRAAALVVLRGPLGQKSQRASRRRGMERNMGYIVHNQRQYVDGDGLDSRLLYVVTPAETVAGPAPRGGWPLVVYIHGGGWEQGNFRRGEEMDVMARPIFPAMLSAGYALAFVNYRLTGEAQWPAQILDCKAAIRYLRAHAGEWDVNPDRIAVYGSSSGGHLCQFLGVTDGDARYEDPSMGCAGASSRVSAVISSYGISDLTAWRKMNDHDFMVGFLGAGYTREQAWDASPIAHVDGSAAPMLLAHAQNDGLVNWDMTPVMERAVRCAIGDGKVVSWYPAYGGHGSDEVFQSPLAITLYIGFLARFV</sequence>
<feature type="domain" description="BD-FAE-like" evidence="2">
    <location>
        <begin position="81"/>
        <end position="271"/>
    </location>
</feature>
<dbReference type="InterPro" id="IPR049492">
    <property type="entry name" value="BD-FAE-like_dom"/>
</dbReference>
<dbReference type="PANTHER" id="PTHR48081:SF13">
    <property type="entry name" value="ALPHA_BETA HYDROLASE"/>
    <property type="match status" value="1"/>
</dbReference>